<evidence type="ECO:0000256" key="1">
    <source>
        <dbReference type="SAM" id="SignalP"/>
    </source>
</evidence>
<evidence type="ECO:0000313" key="3">
    <source>
        <dbReference type="Proteomes" id="UP000005408"/>
    </source>
</evidence>
<accession>A0A8W8MZF4</accession>
<protein>
    <submittedName>
        <fullName evidence="2">Uncharacterized protein</fullName>
    </submittedName>
</protein>
<feature type="chain" id="PRO_5042432013" evidence="1">
    <location>
        <begin position="20"/>
        <end position="417"/>
    </location>
</feature>
<dbReference type="Proteomes" id="UP000005408">
    <property type="component" value="Unassembled WGS sequence"/>
</dbReference>
<keyword evidence="1" id="KW-0732">Signal</keyword>
<evidence type="ECO:0000313" key="2">
    <source>
        <dbReference type="EnsemblMetazoa" id="G4623.7:cds"/>
    </source>
</evidence>
<keyword evidence="3" id="KW-1185">Reference proteome</keyword>
<organism evidence="2 3">
    <name type="scientific">Magallana gigas</name>
    <name type="common">Pacific oyster</name>
    <name type="synonym">Crassostrea gigas</name>
    <dbReference type="NCBI Taxonomy" id="29159"/>
    <lineage>
        <taxon>Eukaryota</taxon>
        <taxon>Metazoa</taxon>
        <taxon>Spiralia</taxon>
        <taxon>Lophotrochozoa</taxon>
        <taxon>Mollusca</taxon>
        <taxon>Bivalvia</taxon>
        <taxon>Autobranchia</taxon>
        <taxon>Pteriomorphia</taxon>
        <taxon>Ostreida</taxon>
        <taxon>Ostreoidea</taxon>
        <taxon>Ostreidae</taxon>
        <taxon>Magallana</taxon>
    </lineage>
</organism>
<sequence>MTRDALILILCLLIGKTANENALIKNVTDILNTAKALDNGNGSFVDKINNVGNFAEKFTEMIAPALLSLRAEKMSGGEKSTNSLDSRLLKKLMIEVDREFKGLSVKLENLIHKMEEHRIQMQLGNTEQKIRVAAQELEILHSVPADAFSEQVRLFILNYESDFQNSAKKLFHSVMSENSIFYQSMFDIALPLTQYNRQAMQLFMMSVLKLLLQGVNVEMSYLIVKNYSESYKYMKHDWGQKIKQVTNHITQIDQVVKSKWREQAEADVIQMAETKRGLDHYSFVHLMYNHLQNKYPWRHWFAVVYDPIDGPDKHWMSTCGGFTLFRFHGRNIVVASVDENKPYMDRKKGVDILKNLPPSTTAEGFYYSLPGNITGTCDWYASSGCLRFGYKGFHVGNGKRTVLVTRDDSDMTLHLFG</sequence>
<dbReference type="AlphaFoldDB" id="A0A8W8MZF4"/>
<dbReference type="PANTHER" id="PTHR40472">
    <property type="entry name" value="RICIN B-TYPE LECTIN DOMAIN-CONTAINING PROTEIN"/>
    <property type="match status" value="1"/>
</dbReference>
<feature type="signal peptide" evidence="1">
    <location>
        <begin position="1"/>
        <end position="19"/>
    </location>
</feature>
<dbReference type="InterPro" id="IPR039051">
    <property type="entry name" value="SE-CTX-like"/>
</dbReference>
<name>A0A8W8MZF4_MAGGI</name>
<dbReference type="EnsemblMetazoa" id="G4623.6">
    <property type="protein sequence ID" value="G4623.6:cds"/>
    <property type="gene ID" value="G4623"/>
</dbReference>
<dbReference type="PANTHER" id="PTHR40472:SF6">
    <property type="entry name" value="RICIN B-TYPE LECTIN DOMAIN-CONTAINING PROTEIN"/>
    <property type="match status" value="1"/>
</dbReference>
<dbReference type="EnsemblMetazoa" id="G4623.7">
    <property type="protein sequence ID" value="G4623.7:cds"/>
    <property type="gene ID" value="G4623"/>
</dbReference>
<proteinExistence type="predicted"/>
<reference evidence="2" key="1">
    <citation type="submission" date="2022-08" db="UniProtKB">
        <authorList>
            <consortium name="EnsemblMetazoa"/>
        </authorList>
    </citation>
    <scope>IDENTIFICATION</scope>
    <source>
        <strain evidence="2">05x7-T-G4-1.051#20</strain>
    </source>
</reference>